<organism evidence="2 3">
    <name type="scientific">Streptococcus equi subsp. zooepidemicus (strain MGCS10565)</name>
    <dbReference type="NCBI Taxonomy" id="552526"/>
    <lineage>
        <taxon>Bacteria</taxon>
        <taxon>Bacillati</taxon>
        <taxon>Bacillota</taxon>
        <taxon>Bacilli</taxon>
        <taxon>Lactobacillales</taxon>
        <taxon>Streptococcaceae</taxon>
        <taxon>Streptococcus</taxon>
    </lineage>
</organism>
<feature type="transmembrane region" description="Helical" evidence="1">
    <location>
        <begin position="20"/>
        <end position="42"/>
    </location>
</feature>
<dbReference type="HOGENOM" id="CLU_3104189_0_0_9"/>
<accession>B4U1W0</accession>
<protein>
    <submittedName>
        <fullName evidence="2">Glutamine amino acid ABC transporter GlnP</fullName>
    </submittedName>
</protein>
<keyword evidence="1" id="KW-0812">Transmembrane</keyword>
<dbReference type="AlphaFoldDB" id="B4U1W0"/>
<dbReference type="EMBL" id="CP001129">
    <property type="protein sequence ID" value="ACG61977.1"/>
    <property type="molecule type" value="Genomic_DNA"/>
</dbReference>
<gene>
    <name evidence="2" type="primary">glnP</name>
    <name evidence="2" type="ordered locus">Sez_0610</name>
</gene>
<keyword evidence="1" id="KW-0472">Membrane</keyword>
<dbReference type="Proteomes" id="UP000001873">
    <property type="component" value="Chromosome"/>
</dbReference>
<name>B4U1W0_STREM</name>
<reference evidence="2 3" key="1">
    <citation type="journal article" date="2008" name="PLoS ONE">
        <title>Genome sequence of a lancefield group C Streptococcus zooepidemicus strain causing epidemic nephritis: new information about an old disease.</title>
        <authorList>
            <person name="Beres S.B."/>
            <person name="Sesso R."/>
            <person name="Pinto S.W.L."/>
            <person name="Hoe N.P."/>
            <person name="Porcella S.F."/>
            <person name="Deleo F.R."/>
            <person name="Musser J.M."/>
        </authorList>
    </citation>
    <scope>NUCLEOTIDE SEQUENCE [LARGE SCALE GENOMIC DNA]</scope>
    <source>
        <strain evidence="2 3">MGCS10565</strain>
    </source>
</reference>
<dbReference type="KEGG" id="sez:Sez_0610"/>
<sequence length="51" mass="5648">MELWNGAQSVVAATYLPITPLLFAAFYYLMITTILSQLLGCLERKLAQGGR</sequence>
<evidence type="ECO:0000313" key="2">
    <source>
        <dbReference type="EMBL" id="ACG61977.1"/>
    </source>
</evidence>
<keyword evidence="1" id="KW-1133">Transmembrane helix</keyword>
<evidence type="ECO:0000313" key="3">
    <source>
        <dbReference type="Proteomes" id="UP000001873"/>
    </source>
</evidence>
<proteinExistence type="predicted"/>
<evidence type="ECO:0000256" key="1">
    <source>
        <dbReference type="SAM" id="Phobius"/>
    </source>
</evidence>